<feature type="chain" id="PRO_5020674836" description="HdeA/HdeB family protein" evidence="1">
    <location>
        <begin position="21"/>
        <end position="126"/>
    </location>
</feature>
<accession>A0A4V2SRC4</accession>
<evidence type="ECO:0000256" key="1">
    <source>
        <dbReference type="SAM" id="SignalP"/>
    </source>
</evidence>
<dbReference type="OrthoDB" id="7726157at2"/>
<keyword evidence="3" id="KW-1185">Reference proteome</keyword>
<evidence type="ECO:0000313" key="3">
    <source>
        <dbReference type="Proteomes" id="UP000294835"/>
    </source>
</evidence>
<dbReference type="RefSeq" id="WP_132461295.1">
    <property type="nucleotide sequence ID" value="NZ_SLXP01000003.1"/>
</dbReference>
<keyword evidence="1" id="KW-0732">Signal</keyword>
<dbReference type="Proteomes" id="UP000294835">
    <property type="component" value="Unassembled WGS sequence"/>
</dbReference>
<dbReference type="EMBL" id="SLXP01000003">
    <property type="protein sequence ID" value="TCP42146.1"/>
    <property type="molecule type" value="Genomic_DNA"/>
</dbReference>
<reference evidence="2 3" key="1">
    <citation type="submission" date="2019-03" db="EMBL/GenBank/DDBJ databases">
        <title>Genomic Encyclopedia of Type Strains, Phase IV (KMG-IV): sequencing the most valuable type-strain genomes for metagenomic binning, comparative biology and taxonomic classification.</title>
        <authorList>
            <person name="Goeker M."/>
        </authorList>
    </citation>
    <scope>NUCLEOTIDE SEQUENCE [LARGE SCALE GENOMIC DNA]</scope>
    <source>
        <strain evidence="2 3">DSM 18063</strain>
    </source>
</reference>
<name>A0A4V2SRC4_9RHOB</name>
<organism evidence="2 3">
    <name type="scientific">Rhodovulum marinum</name>
    <dbReference type="NCBI Taxonomy" id="320662"/>
    <lineage>
        <taxon>Bacteria</taxon>
        <taxon>Pseudomonadati</taxon>
        <taxon>Pseudomonadota</taxon>
        <taxon>Alphaproteobacteria</taxon>
        <taxon>Rhodobacterales</taxon>
        <taxon>Paracoccaceae</taxon>
        <taxon>Rhodovulum</taxon>
    </lineage>
</organism>
<protein>
    <recommendedName>
        <fullName evidence="4">HdeA/HdeB family protein</fullName>
    </recommendedName>
</protein>
<feature type="signal peptide" evidence="1">
    <location>
        <begin position="1"/>
        <end position="20"/>
    </location>
</feature>
<proteinExistence type="predicted"/>
<sequence length="126" mass="13109">MFRAVVFACLAGLSAEPALAGQRATSESLVDCAALLTIPARAYPDRAAAQPGGGLSAVAEAFLDGAEGCAAAEGHAAPDAHIAALFQRKAALWDGRGMGFTVTEDFRDWMVYCRDLAGRLDIPLGR</sequence>
<evidence type="ECO:0000313" key="2">
    <source>
        <dbReference type="EMBL" id="TCP42146.1"/>
    </source>
</evidence>
<evidence type="ECO:0008006" key="4">
    <source>
        <dbReference type="Google" id="ProtNLM"/>
    </source>
</evidence>
<dbReference type="AlphaFoldDB" id="A0A4V2SRC4"/>
<gene>
    <name evidence="2" type="ORF">EV662_10351</name>
</gene>
<comment type="caution">
    <text evidence="2">The sequence shown here is derived from an EMBL/GenBank/DDBJ whole genome shotgun (WGS) entry which is preliminary data.</text>
</comment>